<reference evidence="3 4" key="1">
    <citation type="submission" date="2024-10" db="EMBL/GenBank/DDBJ databases">
        <authorList>
            <person name="Kim D."/>
        </authorList>
    </citation>
    <scope>NUCLEOTIDE SEQUENCE [LARGE SCALE GENOMIC DNA]</scope>
    <source>
        <strain evidence="3">BH-2024</strain>
    </source>
</reference>
<keyword evidence="2" id="KW-0732">Signal</keyword>
<keyword evidence="1" id="KW-1133">Transmembrane helix</keyword>
<proteinExistence type="predicted"/>
<evidence type="ECO:0000313" key="3">
    <source>
        <dbReference type="EMBL" id="KAL3090731.1"/>
    </source>
</evidence>
<feature type="signal peptide" evidence="2">
    <location>
        <begin position="1"/>
        <end position="19"/>
    </location>
</feature>
<dbReference type="Proteomes" id="UP001620626">
    <property type="component" value="Unassembled WGS sequence"/>
</dbReference>
<evidence type="ECO:0000256" key="1">
    <source>
        <dbReference type="SAM" id="Phobius"/>
    </source>
</evidence>
<name>A0ABD2JJD0_9BILA</name>
<dbReference type="EMBL" id="JBICBT010000957">
    <property type="protein sequence ID" value="KAL3090731.1"/>
    <property type="molecule type" value="Genomic_DNA"/>
</dbReference>
<feature type="transmembrane region" description="Helical" evidence="1">
    <location>
        <begin position="105"/>
        <end position="129"/>
    </location>
</feature>
<keyword evidence="1" id="KW-0812">Transmembrane</keyword>
<sequence>MGLSVRDFLAVLLWPLSLRLPVPLMDDSTGANHCFVVALSPRALCDRPSFVGREINRMPSPPIVRLCQCPAGIIRFVFSSANEFATFPLTIKIRLILSLPLDIPLFSPVFLLLFLLAFFILFSAIKIWVPSAEGPIESSLPCDGNAKIGQDH</sequence>
<accession>A0ABD2JJD0</accession>
<organism evidence="3 4">
    <name type="scientific">Heterodera trifolii</name>
    <dbReference type="NCBI Taxonomy" id="157864"/>
    <lineage>
        <taxon>Eukaryota</taxon>
        <taxon>Metazoa</taxon>
        <taxon>Ecdysozoa</taxon>
        <taxon>Nematoda</taxon>
        <taxon>Chromadorea</taxon>
        <taxon>Rhabditida</taxon>
        <taxon>Tylenchina</taxon>
        <taxon>Tylenchomorpha</taxon>
        <taxon>Tylenchoidea</taxon>
        <taxon>Heteroderidae</taxon>
        <taxon>Heteroderinae</taxon>
        <taxon>Heterodera</taxon>
    </lineage>
</organism>
<protein>
    <submittedName>
        <fullName evidence="3">Uncharacterized protein</fullName>
    </submittedName>
</protein>
<dbReference type="AlphaFoldDB" id="A0ABD2JJD0"/>
<evidence type="ECO:0000313" key="4">
    <source>
        <dbReference type="Proteomes" id="UP001620626"/>
    </source>
</evidence>
<keyword evidence="4" id="KW-1185">Reference proteome</keyword>
<feature type="chain" id="PRO_5044785746" evidence="2">
    <location>
        <begin position="20"/>
        <end position="152"/>
    </location>
</feature>
<comment type="caution">
    <text evidence="3">The sequence shown here is derived from an EMBL/GenBank/DDBJ whole genome shotgun (WGS) entry which is preliminary data.</text>
</comment>
<keyword evidence="1" id="KW-0472">Membrane</keyword>
<evidence type="ECO:0000256" key="2">
    <source>
        <dbReference type="SAM" id="SignalP"/>
    </source>
</evidence>
<gene>
    <name evidence="3" type="ORF">niasHT_022059</name>
</gene>